<dbReference type="Proteomes" id="UP000688137">
    <property type="component" value="Unassembled WGS sequence"/>
</dbReference>
<protein>
    <submittedName>
        <fullName evidence="1">Uncharacterized protein</fullName>
    </submittedName>
</protein>
<evidence type="ECO:0000313" key="2">
    <source>
        <dbReference type="Proteomes" id="UP000688137"/>
    </source>
</evidence>
<accession>A0A8S1M3H5</accession>
<organism evidence="1 2">
    <name type="scientific">Paramecium primaurelia</name>
    <dbReference type="NCBI Taxonomy" id="5886"/>
    <lineage>
        <taxon>Eukaryota</taxon>
        <taxon>Sar</taxon>
        <taxon>Alveolata</taxon>
        <taxon>Ciliophora</taxon>
        <taxon>Intramacronucleata</taxon>
        <taxon>Oligohymenophorea</taxon>
        <taxon>Peniculida</taxon>
        <taxon>Parameciidae</taxon>
        <taxon>Paramecium</taxon>
    </lineage>
</organism>
<evidence type="ECO:0000313" key="1">
    <source>
        <dbReference type="EMBL" id="CAD8074497.1"/>
    </source>
</evidence>
<name>A0A8S1M3H5_PARPR</name>
<dbReference type="EMBL" id="CAJJDM010000053">
    <property type="protein sequence ID" value="CAD8074497.1"/>
    <property type="molecule type" value="Genomic_DNA"/>
</dbReference>
<dbReference type="AlphaFoldDB" id="A0A8S1M3H5"/>
<reference evidence="1" key="1">
    <citation type="submission" date="2021-01" db="EMBL/GenBank/DDBJ databases">
        <authorList>
            <consortium name="Genoscope - CEA"/>
            <person name="William W."/>
        </authorList>
    </citation>
    <scope>NUCLEOTIDE SEQUENCE</scope>
</reference>
<gene>
    <name evidence="1" type="ORF">PPRIM_AZ9-3.1.T0530003</name>
</gene>
<keyword evidence="2" id="KW-1185">Reference proteome</keyword>
<proteinExistence type="predicted"/>
<sequence>MTRDFVKISQVIQLKDYCKLNSVADVSGACQIRTCYDNEPAQSDQVTDALQETIEELNHNMKPLNNFFHQTRYYTLLNLLRILCSGDATNTEISKCKDRKCSDNTITISNDECQVYLNDCVIKGIVCVENKTLIVQHTKEQVDNITETSSCQQKKQSDITGTDDNICSDGMKGTYNKDDTYSFSNILQITGHARQPLLEVVPKEFVQQLQIPIKMTRNAKIYFNTGYHQQYMKFKTKSIQKQVMYDQQCEIYLQLNTHKQFNYSYIITRQSRFFSFIRVSSIHTIDYRNMLKLQLDCAY</sequence>
<comment type="caution">
    <text evidence="1">The sequence shown here is derived from an EMBL/GenBank/DDBJ whole genome shotgun (WGS) entry which is preliminary data.</text>
</comment>